<keyword evidence="4" id="KW-1185">Reference proteome</keyword>
<evidence type="ECO:0000256" key="1">
    <source>
        <dbReference type="SAM" id="MobiDB-lite"/>
    </source>
</evidence>
<reference evidence="3" key="2">
    <citation type="submission" date="2022-01" db="EMBL/GenBank/DDBJ databases">
        <authorList>
            <person name="Yamashiro T."/>
            <person name="Shiraishi A."/>
            <person name="Satake H."/>
            <person name="Nakayama K."/>
        </authorList>
    </citation>
    <scope>NUCLEOTIDE SEQUENCE</scope>
</reference>
<evidence type="ECO:0000313" key="4">
    <source>
        <dbReference type="Proteomes" id="UP001151760"/>
    </source>
</evidence>
<proteinExistence type="predicted"/>
<feature type="domain" description="Reverse transcriptase Ty1/copia-type" evidence="2">
    <location>
        <begin position="3"/>
        <end position="124"/>
    </location>
</feature>
<reference evidence="3" key="1">
    <citation type="journal article" date="2022" name="Int. J. Mol. Sci.">
        <title>Draft Genome of Tanacetum Coccineum: Genomic Comparison of Closely Related Tanacetum-Family Plants.</title>
        <authorList>
            <person name="Yamashiro T."/>
            <person name="Shiraishi A."/>
            <person name="Nakayama K."/>
            <person name="Satake H."/>
        </authorList>
    </citation>
    <scope>NUCLEOTIDE SEQUENCE</scope>
</reference>
<sequence length="852" mass="95884">MKKRAICSKWGFRNKKDERGIMIRNKARLVTQGYTQEEEIDYDEVFAPVARIEAIRLFLAYVFIKIFGYQMIVKSAFLYGKIEKEVYVCQPPGFEDSNFPDRVYKVEKALYGLHQALRAWQNEVCGIFISQDKYVDEILKKFGFTKVKTASTPMETQKPLLKDEDVCACARYQVNPKVSHLHAVKGIFRDSNEKKLIQMVKIHTDKNVADLLTKAFDKGFEQIVDFLNAHPIKYALTVNPTIYTSCIEQFWATVKAKTINGEVQLQALVDGKKIIITESTVRRDLQLEDAEGVDCLPNATIFEQLALMGYEQVSQKLTFYKAFFSPQWKFLIHIVLQCLSPKTTAWNEFSSTMASAIICLATNQKFNFSKFIFESMVKNLDNVGKKFMYPRFVQVFLDKQLERMSNHNRIYVTPSHTKKIFRNIRRVGKGFSGRETPLFPTMVVHNQEEMGEGSAIPTDPHHTPTFIQPSPQPQKTQKPRRPKKKDTQVPQSSVPSDNVTDQAVYKELDDSLVRAFTTASSLEAEQDSGGGPRRQETIGDTIAQTRFEFVSKLSNDPLLARGNTLRSGEDSLKLKKLMKICTNLQTRVLDLETTKTTQANDIASLKRRVKNLEKKDRSRTHKLKRLYKVGLSARVESSGDEEDLGEDASKQGRRIHDIDSDEDITLVNDQDDADMFDVNTLTGDEVLTEQEVAAKDVNLTVDEVTLAQALAALKSVKPKVKANVVEEPSIPVSAASTKVSAATTTTTATIPTPRKGIVITELGTSITTTTMSSQPSQEKIQRISLTGFPAQSVGSSNTDVLDLPCLLVLITGTSQSRQHVDTSLIHIESHKSPTAVLFDDDTGRISIRHCEY</sequence>
<gene>
    <name evidence="3" type="ORF">Tco_1054401</name>
</gene>
<evidence type="ECO:0000259" key="2">
    <source>
        <dbReference type="Pfam" id="PF07727"/>
    </source>
</evidence>
<feature type="region of interest" description="Disordered" evidence="1">
    <location>
        <begin position="450"/>
        <end position="504"/>
    </location>
</feature>
<evidence type="ECO:0000313" key="3">
    <source>
        <dbReference type="EMBL" id="GJT80059.1"/>
    </source>
</evidence>
<dbReference type="InterPro" id="IPR013103">
    <property type="entry name" value="RVT_2"/>
</dbReference>
<protein>
    <submittedName>
        <fullName evidence="3">Ribonuclease H-like domain-containing protein</fullName>
    </submittedName>
</protein>
<dbReference type="Pfam" id="PF07727">
    <property type="entry name" value="RVT_2"/>
    <property type="match status" value="1"/>
</dbReference>
<comment type="caution">
    <text evidence="3">The sequence shown here is derived from an EMBL/GenBank/DDBJ whole genome shotgun (WGS) entry which is preliminary data.</text>
</comment>
<feature type="compositionally biased region" description="Polar residues" evidence="1">
    <location>
        <begin position="489"/>
        <end position="501"/>
    </location>
</feature>
<accession>A0ABQ5GXK5</accession>
<dbReference type="EMBL" id="BQNB010018955">
    <property type="protein sequence ID" value="GJT80059.1"/>
    <property type="molecule type" value="Genomic_DNA"/>
</dbReference>
<dbReference type="Proteomes" id="UP001151760">
    <property type="component" value="Unassembled WGS sequence"/>
</dbReference>
<organism evidence="3 4">
    <name type="scientific">Tanacetum coccineum</name>
    <dbReference type="NCBI Taxonomy" id="301880"/>
    <lineage>
        <taxon>Eukaryota</taxon>
        <taxon>Viridiplantae</taxon>
        <taxon>Streptophyta</taxon>
        <taxon>Embryophyta</taxon>
        <taxon>Tracheophyta</taxon>
        <taxon>Spermatophyta</taxon>
        <taxon>Magnoliopsida</taxon>
        <taxon>eudicotyledons</taxon>
        <taxon>Gunneridae</taxon>
        <taxon>Pentapetalae</taxon>
        <taxon>asterids</taxon>
        <taxon>campanulids</taxon>
        <taxon>Asterales</taxon>
        <taxon>Asteraceae</taxon>
        <taxon>Asteroideae</taxon>
        <taxon>Anthemideae</taxon>
        <taxon>Anthemidinae</taxon>
        <taxon>Tanacetum</taxon>
    </lineage>
</organism>
<name>A0ABQ5GXK5_9ASTR</name>